<organism evidence="2 3">
    <name type="scientific">Angiostrongylus cantonensis</name>
    <name type="common">Rat lungworm</name>
    <dbReference type="NCBI Taxonomy" id="6313"/>
    <lineage>
        <taxon>Eukaryota</taxon>
        <taxon>Metazoa</taxon>
        <taxon>Ecdysozoa</taxon>
        <taxon>Nematoda</taxon>
        <taxon>Chromadorea</taxon>
        <taxon>Rhabditida</taxon>
        <taxon>Rhabditina</taxon>
        <taxon>Rhabditomorpha</taxon>
        <taxon>Strongyloidea</taxon>
        <taxon>Metastrongylidae</taxon>
        <taxon>Angiostrongylus</taxon>
    </lineage>
</organism>
<keyword evidence="2" id="KW-1185">Reference proteome</keyword>
<proteinExistence type="predicted"/>
<reference evidence="2" key="1">
    <citation type="submission" date="2012-09" db="EMBL/GenBank/DDBJ databases">
        <authorList>
            <person name="Martin A.A."/>
        </authorList>
    </citation>
    <scope>NUCLEOTIDE SEQUENCE</scope>
</reference>
<feature type="region of interest" description="Disordered" evidence="1">
    <location>
        <begin position="1"/>
        <end position="23"/>
    </location>
</feature>
<dbReference type="Proteomes" id="UP000035642">
    <property type="component" value="Unassembled WGS sequence"/>
</dbReference>
<sequence>MEAAAGTTTMQRKSSGLSPVPDAMRCEGDTLIAQFETAKLPSSDVIRRGREFQSNDTTKHRHHICPPQVLYNL</sequence>
<feature type="compositionally biased region" description="Polar residues" evidence="1">
    <location>
        <begin position="1"/>
        <end position="17"/>
    </location>
</feature>
<name>A0A0K0D009_ANGCA</name>
<evidence type="ECO:0000256" key="1">
    <source>
        <dbReference type="SAM" id="MobiDB-lite"/>
    </source>
</evidence>
<evidence type="ECO:0000313" key="3">
    <source>
        <dbReference type="WBParaSite" id="ACAC_0000337101-mRNA-1"/>
    </source>
</evidence>
<accession>A0A0K0D009</accession>
<dbReference type="AlphaFoldDB" id="A0A0K0D009"/>
<protein>
    <submittedName>
        <fullName evidence="3">Uncharacterized protein</fullName>
    </submittedName>
</protein>
<reference evidence="3" key="2">
    <citation type="submission" date="2017-02" db="UniProtKB">
        <authorList>
            <consortium name="WormBaseParasite"/>
        </authorList>
    </citation>
    <scope>IDENTIFICATION</scope>
</reference>
<dbReference type="WBParaSite" id="ACAC_0000337101-mRNA-1">
    <property type="protein sequence ID" value="ACAC_0000337101-mRNA-1"/>
    <property type="gene ID" value="ACAC_0000337101"/>
</dbReference>
<evidence type="ECO:0000313" key="2">
    <source>
        <dbReference type="Proteomes" id="UP000035642"/>
    </source>
</evidence>